<protein>
    <submittedName>
        <fullName evidence="1">Uncharacterized protein</fullName>
    </submittedName>
</protein>
<gene>
    <name evidence="1" type="ORF">BU23DRAFT_563081</name>
</gene>
<dbReference type="Proteomes" id="UP000800036">
    <property type="component" value="Unassembled WGS sequence"/>
</dbReference>
<dbReference type="EMBL" id="ML976657">
    <property type="protein sequence ID" value="KAF1979687.1"/>
    <property type="molecule type" value="Genomic_DNA"/>
</dbReference>
<proteinExistence type="predicted"/>
<organism evidence="1 2">
    <name type="scientific">Bimuria novae-zelandiae CBS 107.79</name>
    <dbReference type="NCBI Taxonomy" id="1447943"/>
    <lineage>
        <taxon>Eukaryota</taxon>
        <taxon>Fungi</taxon>
        <taxon>Dikarya</taxon>
        <taxon>Ascomycota</taxon>
        <taxon>Pezizomycotina</taxon>
        <taxon>Dothideomycetes</taxon>
        <taxon>Pleosporomycetidae</taxon>
        <taxon>Pleosporales</taxon>
        <taxon>Massarineae</taxon>
        <taxon>Didymosphaeriaceae</taxon>
        <taxon>Bimuria</taxon>
    </lineage>
</organism>
<reference evidence="1" key="1">
    <citation type="journal article" date="2020" name="Stud. Mycol.">
        <title>101 Dothideomycetes genomes: a test case for predicting lifestyles and emergence of pathogens.</title>
        <authorList>
            <person name="Haridas S."/>
            <person name="Albert R."/>
            <person name="Binder M."/>
            <person name="Bloem J."/>
            <person name="Labutti K."/>
            <person name="Salamov A."/>
            <person name="Andreopoulos B."/>
            <person name="Baker S."/>
            <person name="Barry K."/>
            <person name="Bills G."/>
            <person name="Bluhm B."/>
            <person name="Cannon C."/>
            <person name="Castanera R."/>
            <person name="Culley D."/>
            <person name="Daum C."/>
            <person name="Ezra D."/>
            <person name="Gonzalez J."/>
            <person name="Henrissat B."/>
            <person name="Kuo A."/>
            <person name="Liang C."/>
            <person name="Lipzen A."/>
            <person name="Lutzoni F."/>
            <person name="Magnuson J."/>
            <person name="Mondo S."/>
            <person name="Nolan M."/>
            <person name="Ohm R."/>
            <person name="Pangilinan J."/>
            <person name="Park H.-J."/>
            <person name="Ramirez L."/>
            <person name="Alfaro M."/>
            <person name="Sun H."/>
            <person name="Tritt A."/>
            <person name="Yoshinaga Y."/>
            <person name="Zwiers L.-H."/>
            <person name="Turgeon B."/>
            <person name="Goodwin S."/>
            <person name="Spatafora J."/>
            <person name="Crous P."/>
            <person name="Grigoriev I."/>
        </authorList>
    </citation>
    <scope>NUCLEOTIDE SEQUENCE</scope>
    <source>
        <strain evidence="1">CBS 107.79</strain>
    </source>
</reference>
<evidence type="ECO:0000313" key="1">
    <source>
        <dbReference type="EMBL" id="KAF1979687.1"/>
    </source>
</evidence>
<sequence>MNTDNGVPGRGVAVEVDEVDLELELVEGEAVVGVMLDVILVETTRSEDVLEGMTTPDVDIEGTTTIVDELVLDRTVVDVELDAAIVLDEDLKVLEGATTTELLLEEAPLESVLVNESKTELVEVVVTTVGSTIDTNELAELVSVPILIELFGRLALY</sequence>
<keyword evidence="2" id="KW-1185">Reference proteome</keyword>
<dbReference type="AlphaFoldDB" id="A0A6A5W2J9"/>
<evidence type="ECO:0000313" key="2">
    <source>
        <dbReference type="Proteomes" id="UP000800036"/>
    </source>
</evidence>
<name>A0A6A5W2J9_9PLEO</name>
<accession>A0A6A5W2J9</accession>